<keyword evidence="2" id="KW-0732">Signal</keyword>
<protein>
    <submittedName>
        <fullName evidence="3">DUF393 domain-containing protein</fullName>
    </submittedName>
</protein>
<evidence type="ECO:0000256" key="2">
    <source>
        <dbReference type="SAM" id="SignalP"/>
    </source>
</evidence>
<dbReference type="Proteomes" id="UP000629098">
    <property type="component" value="Unassembled WGS sequence"/>
</dbReference>
<dbReference type="PANTHER" id="PTHR39535:SF2">
    <property type="entry name" value="HTTM DOMAIN-CONTAINING PROTEIN"/>
    <property type="match status" value="1"/>
</dbReference>
<organism evidence="3 4">
    <name type="scientific">Iningainema tapete BLCC-T55</name>
    <dbReference type="NCBI Taxonomy" id="2748662"/>
    <lineage>
        <taxon>Bacteria</taxon>
        <taxon>Bacillati</taxon>
        <taxon>Cyanobacteriota</taxon>
        <taxon>Cyanophyceae</taxon>
        <taxon>Nostocales</taxon>
        <taxon>Scytonemataceae</taxon>
        <taxon>Iningainema tapete</taxon>
    </lineage>
</organism>
<dbReference type="GO" id="GO:0015035">
    <property type="term" value="F:protein-disulfide reductase activity"/>
    <property type="evidence" value="ECO:0007669"/>
    <property type="project" value="InterPro"/>
</dbReference>
<evidence type="ECO:0000313" key="3">
    <source>
        <dbReference type="EMBL" id="MBD2777283.1"/>
    </source>
</evidence>
<reference evidence="3" key="1">
    <citation type="submission" date="2020-09" db="EMBL/GenBank/DDBJ databases">
        <title>Iningainema tapete sp. nov. (Scytonemataceae, Cyanobacteria) from greenhouses in central Florida (USA) produces two types of nodularin with biosynthetic potential for microcystin-LR and anabaenopeptins.</title>
        <authorList>
            <person name="Berthold D.E."/>
            <person name="Lefler F.W."/>
            <person name="Huang I.-S."/>
            <person name="Abdulla H."/>
            <person name="Zimba P.V."/>
            <person name="Laughinghouse H.D. IV."/>
        </authorList>
    </citation>
    <scope>NUCLEOTIDE SEQUENCE</scope>
    <source>
        <strain evidence="3">BLCCT55</strain>
    </source>
</reference>
<keyword evidence="1" id="KW-0472">Membrane</keyword>
<name>A0A8J6Y149_9CYAN</name>
<feature type="transmembrane region" description="Helical" evidence="1">
    <location>
        <begin position="73"/>
        <end position="95"/>
    </location>
</feature>
<feature type="transmembrane region" description="Helical" evidence="1">
    <location>
        <begin position="438"/>
        <end position="458"/>
    </location>
</feature>
<feature type="transmembrane region" description="Helical" evidence="1">
    <location>
        <begin position="230"/>
        <end position="256"/>
    </location>
</feature>
<dbReference type="RefSeq" id="WP_190836355.1">
    <property type="nucleotide sequence ID" value="NZ_CAWPPI010000109.1"/>
</dbReference>
<dbReference type="InterPro" id="IPR052964">
    <property type="entry name" value="Sporulation_signal_mat"/>
</dbReference>
<keyword evidence="4" id="KW-1185">Reference proteome</keyword>
<feature type="transmembrane region" description="Helical" evidence="1">
    <location>
        <begin position="289"/>
        <end position="310"/>
    </location>
</feature>
<dbReference type="Pfam" id="PF04134">
    <property type="entry name" value="DCC1-like"/>
    <property type="match status" value="1"/>
</dbReference>
<feature type="transmembrane region" description="Helical" evidence="1">
    <location>
        <begin position="317"/>
        <end position="335"/>
    </location>
</feature>
<feature type="transmembrane region" description="Helical" evidence="1">
    <location>
        <begin position="511"/>
        <end position="530"/>
    </location>
</feature>
<feature type="transmembrane region" description="Helical" evidence="1">
    <location>
        <begin position="157"/>
        <end position="173"/>
    </location>
</feature>
<feature type="transmembrane region" description="Helical" evidence="1">
    <location>
        <begin position="133"/>
        <end position="150"/>
    </location>
</feature>
<feature type="transmembrane region" description="Helical" evidence="1">
    <location>
        <begin position="42"/>
        <end position="61"/>
    </location>
</feature>
<feature type="signal peptide" evidence="2">
    <location>
        <begin position="1"/>
        <end position="26"/>
    </location>
</feature>
<feature type="chain" id="PRO_5035323767" evidence="2">
    <location>
        <begin position="27"/>
        <end position="650"/>
    </location>
</feature>
<dbReference type="EMBL" id="JACXAE010000109">
    <property type="protein sequence ID" value="MBD2777283.1"/>
    <property type="molecule type" value="Genomic_DNA"/>
</dbReference>
<dbReference type="InterPro" id="IPR007263">
    <property type="entry name" value="DCC1-like"/>
</dbReference>
<accession>A0A8J6Y149</accession>
<keyword evidence="1" id="KW-0812">Transmembrane</keyword>
<gene>
    <name evidence="3" type="ORF">ICL16_35855</name>
</gene>
<dbReference type="AlphaFoldDB" id="A0A8J6Y149"/>
<dbReference type="PANTHER" id="PTHR39535">
    <property type="entry name" value="SPORULATION-DELAYING PROTEIN SDPB"/>
    <property type="match status" value="1"/>
</dbReference>
<comment type="caution">
    <text evidence="3">The sequence shown here is derived from an EMBL/GenBank/DDBJ whole genome shotgun (WGS) entry which is preliminary data.</text>
</comment>
<feature type="transmembrane region" description="Helical" evidence="1">
    <location>
        <begin position="179"/>
        <end position="199"/>
    </location>
</feature>
<evidence type="ECO:0000256" key="1">
    <source>
        <dbReference type="SAM" id="Phobius"/>
    </source>
</evidence>
<sequence length="650" mass="74838">MRRFCKTCAIAFFVCLLISLPQLVVASTIEGSNGSNQYWNLFIQYGPVSLLGLGLTIWVITKPTLFRKYVGKATPESLGVIRVIVCGIVLAQTLWEDYASSALLPIEMRLPMGMLQLFYALPISFDRLVSSEIGLQFLKWLTVVFVFLGMIGWRTRFVLPLGAFGTFILGGILRQYDHFYHTGLVPLVLMVVLCCLPCADGWSCDRLWKIYQGTTPIANRPSLLYGWSRYACWVVVAQVYLAAGLSKLRIGGFWWWNATNIRATLYADGLNSTQFDWGLSLYFTNVPDLLVALFGIFGLVSELSFPLVLFSSFARRILPFGIMMLHTGIFFLQNVPFFDLIALQLIFFDFTKWRMWVARRIARRTQPIEVLYDGLCPFCRRVIRLLDGFDLFDRLEFVNFRGLNLTQYNRDRSLNLKLTELDEQMYVIYKGKPYPGFYGYRVMALALPIFWLIVPLLFFPGVDILGRLIYGYVARNRLKLVSCDANCALVPEENDSYVVVEVQQLDSYSRLITGLFSILMLIWLFGIDFYPFSAWQMYAENNTSGIITYYKVLAHRQSGDSARFQIENAIGAMADGRYREVIPRCFEPKGVQLCEKFLHSCATAYNRKTIPSLMVTQFEIQKWRWDFRSHPNDPKYGNLVNRFIFESKKD</sequence>
<evidence type="ECO:0000313" key="4">
    <source>
        <dbReference type="Proteomes" id="UP000629098"/>
    </source>
</evidence>
<keyword evidence="1" id="KW-1133">Transmembrane helix</keyword>
<proteinExistence type="predicted"/>
<feature type="transmembrane region" description="Helical" evidence="1">
    <location>
        <begin position="341"/>
        <end position="357"/>
    </location>
</feature>